<dbReference type="OrthoDB" id="10260828at2759"/>
<dbReference type="PROSITE" id="PS00600">
    <property type="entry name" value="AA_TRANSFER_CLASS_3"/>
    <property type="match status" value="1"/>
</dbReference>
<evidence type="ECO:0000256" key="1">
    <source>
        <dbReference type="ARBA" id="ARBA00001933"/>
    </source>
</evidence>
<keyword evidence="8" id="KW-1185">Reference proteome</keyword>
<dbReference type="InParanoid" id="A0A0C3CQA3"/>
<dbReference type="FunFam" id="3.40.640.10:FF:000013">
    <property type="entry name" value="4-aminobutyrate aminotransferase"/>
    <property type="match status" value="1"/>
</dbReference>
<dbReference type="PANTHER" id="PTHR11986">
    <property type="entry name" value="AMINOTRANSFERASE CLASS III"/>
    <property type="match status" value="1"/>
</dbReference>
<dbReference type="InterPro" id="IPR015422">
    <property type="entry name" value="PyrdxlP-dep_Trfase_small"/>
</dbReference>
<dbReference type="Gene3D" id="3.40.640.10">
    <property type="entry name" value="Type I PLP-dependent aspartate aminotransferase-like (Major domain)"/>
    <property type="match status" value="1"/>
</dbReference>
<dbReference type="InterPro" id="IPR015421">
    <property type="entry name" value="PyrdxlP-dep_Trfase_major"/>
</dbReference>
<reference evidence="8" key="2">
    <citation type="submission" date="2015-01" db="EMBL/GenBank/DDBJ databases">
        <title>Evolutionary Origins and Diversification of the Mycorrhizal Mutualists.</title>
        <authorList>
            <consortium name="DOE Joint Genome Institute"/>
            <consortium name="Mycorrhizal Genomics Consortium"/>
            <person name="Kohler A."/>
            <person name="Kuo A."/>
            <person name="Nagy L.G."/>
            <person name="Floudas D."/>
            <person name="Copeland A."/>
            <person name="Barry K.W."/>
            <person name="Cichocki N."/>
            <person name="Veneault-Fourrey C."/>
            <person name="LaButti K."/>
            <person name="Lindquist E.A."/>
            <person name="Lipzen A."/>
            <person name="Lundell T."/>
            <person name="Morin E."/>
            <person name="Murat C."/>
            <person name="Riley R."/>
            <person name="Ohm R."/>
            <person name="Sun H."/>
            <person name="Tunlid A."/>
            <person name="Henrissat B."/>
            <person name="Grigoriev I.V."/>
            <person name="Hibbett D.S."/>
            <person name="Martin F."/>
        </authorList>
    </citation>
    <scope>NUCLEOTIDE SEQUENCE [LARGE SCALE GENOMIC DNA]</scope>
    <source>
        <strain evidence="8">F 1598</strain>
    </source>
</reference>
<dbReference type="Proteomes" id="UP000054166">
    <property type="component" value="Unassembled WGS sequence"/>
</dbReference>
<protein>
    <submittedName>
        <fullName evidence="7">Uncharacterized protein</fullName>
    </submittedName>
</protein>
<dbReference type="Gene3D" id="3.90.1150.10">
    <property type="entry name" value="Aspartate Aminotransferase, domain 1"/>
    <property type="match status" value="1"/>
</dbReference>
<evidence type="ECO:0000256" key="6">
    <source>
        <dbReference type="RuleBase" id="RU003560"/>
    </source>
</evidence>
<comment type="similarity">
    <text evidence="2 6">Belongs to the class-III pyridoxal-phosphate-dependent aminotransferase family.</text>
</comment>
<comment type="cofactor">
    <cofactor evidence="1">
        <name>pyridoxal 5'-phosphate</name>
        <dbReference type="ChEBI" id="CHEBI:597326"/>
    </cofactor>
</comment>
<dbReference type="PIRSF" id="PIRSF000521">
    <property type="entry name" value="Transaminase_4ab_Lys_Orn"/>
    <property type="match status" value="1"/>
</dbReference>
<evidence type="ECO:0000313" key="7">
    <source>
        <dbReference type="EMBL" id="KIM91827.1"/>
    </source>
</evidence>
<dbReference type="GO" id="GO:0030170">
    <property type="term" value="F:pyridoxal phosphate binding"/>
    <property type="evidence" value="ECO:0007669"/>
    <property type="project" value="InterPro"/>
</dbReference>
<reference evidence="7 8" key="1">
    <citation type="submission" date="2014-04" db="EMBL/GenBank/DDBJ databases">
        <authorList>
            <consortium name="DOE Joint Genome Institute"/>
            <person name="Kuo A."/>
            <person name="Tarkka M."/>
            <person name="Buscot F."/>
            <person name="Kohler A."/>
            <person name="Nagy L.G."/>
            <person name="Floudas D."/>
            <person name="Copeland A."/>
            <person name="Barry K.W."/>
            <person name="Cichocki N."/>
            <person name="Veneault-Fourrey C."/>
            <person name="LaButti K."/>
            <person name="Lindquist E.A."/>
            <person name="Lipzen A."/>
            <person name="Lundell T."/>
            <person name="Morin E."/>
            <person name="Murat C."/>
            <person name="Sun H."/>
            <person name="Tunlid A."/>
            <person name="Henrissat B."/>
            <person name="Grigoriev I.V."/>
            <person name="Hibbett D.S."/>
            <person name="Martin F."/>
            <person name="Nordberg H.P."/>
            <person name="Cantor M.N."/>
            <person name="Hua S.X."/>
        </authorList>
    </citation>
    <scope>NUCLEOTIDE SEQUENCE [LARGE SCALE GENOMIC DNA]</scope>
    <source>
        <strain evidence="7 8">F 1598</strain>
    </source>
</reference>
<evidence type="ECO:0000256" key="3">
    <source>
        <dbReference type="ARBA" id="ARBA00022576"/>
    </source>
</evidence>
<dbReference type="Pfam" id="PF00202">
    <property type="entry name" value="Aminotran_3"/>
    <property type="match status" value="1"/>
</dbReference>
<dbReference type="SUPFAM" id="SSF53383">
    <property type="entry name" value="PLP-dependent transferases"/>
    <property type="match status" value="1"/>
</dbReference>
<dbReference type="HOGENOM" id="CLU_016922_10_2_1"/>
<dbReference type="AlphaFoldDB" id="A0A0C3CQA3"/>
<accession>A0A0C3CQA3</accession>
<evidence type="ECO:0000313" key="8">
    <source>
        <dbReference type="Proteomes" id="UP000054166"/>
    </source>
</evidence>
<dbReference type="GO" id="GO:0042802">
    <property type="term" value="F:identical protein binding"/>
    <property type="evidence" value="ECO:0007669"/>
    <property type="project" value="TreeGrafter"/>
</dbReference>
<gene>
    <name evidence="7" type="ORF">PILCRDRAFT_809795</name>
</gene>
<evidence type="ECO:0000256" key="5">
    <source>
        <dbReference type="ARBA" id="ARBA00022898"/>
    </source>
</evidence>
<dbReference type="PANTHER" id="PTHR11986:SF79">
    <property type="entry name" value="ACETYLORNITHINE AMINOTRANSFERASE, MITOCHONDRIAL"/>
    <property type="match status" value="1"/>
</dbReference>
<dbReference type="STRING" id="765440.A0A0C3CQA3"/>
<organism evidence="7 8">
    <name type="scientific">Piloderma croceum (strain F 1598)</name>
    <dbReference type="NCBI Taxonomy" id="765440"/>
    <lineage>
        <taxon>Eukaryota</taxon>
        <taxon>Fungi</taxon>
        <taxon>Dikarya</taxon>
        <taxon>Basidiomycota</taxon>
        <taxon>Agaricomycotina</taxon>
        <taxon>Agaricomycetes</taxon>
        <taxon>Agaricomycetidae</taxon>
        <taxon>Atheliales</taxon>
        <taxon>Atheliaceae</taxon>
        <taxon>Piloderma</taxon>
    </lineage>
</organism>
<name>A0A0C3CQA3_PILCF</name>
<keyword evidence="3" id="KW-0032">Aminotransferase</keyword>
<keyword evidence="5 6" id="KW-0663">Pyridoxal phosphate</keyword>
<evidence type="ECO:0000256" key="4">
    <source>
        <dbReference type="ARBA" id="ARBA00022679"/>
    </source>
</evidence>
<sequence length="348" mass="38002">MPHKSMDSFFFWNSGSEAVEAAIKMARTITGKQNIIGMQGAYHGRTYGAMAVTKSKISYSEGVHPLMPGVFHIPFPYWHQLGLPITATEEEMVQKSLYQLDLLLKQQSGPEDTAAIIVEPVLGEGGYVPAPAAFLRGLRDICDRNDILLIVDEVQCGFGRTGKYFYIENSGVKPDIMTVAKGLANGFPLSGVISRAELTDKLKPGSMGGTYAGNAVSCAAAIAVADVIKSENILDNVNARSKELFDFLNKQRRKQTSHIVDVRGQGLMVAIEFSSPLYSVHDSVLNRSAPKNLASRVTKRCIEKGLLLLTTSVYEVIRFIPPLNVSQSDLRKGCEIFAEALDEVVQEG</sequence>
<evidence type="ECO:0000256" key="2">
    <source>
        <dbReference type="ARBA" id="ARBA00008954"/>
    </source>
</evidence>
<dbReference type="InterPro" id="IPR049704">
    <property type="entry name" value="Aminotrans_3_PPA_site"/>
</dbReference>
<dbReference type="InterPro" id="IPR050103">
    <property type="entry name" value="Class-III_PLP-dep_AT"/>
</dbReference>
<dbReference type="EMBL" id="KN832970">
    <property type="protein sequence ID" value="KIM91827.1"/>
    <property type="molecule type" value="Genomic_DNA"/>
</dbReference>
<dbReference type="InterPro" id="IPR005814">
    <property type="entry name" value="Aminotrans_3"/>
</dbReference>
<dbReference type="InterPro" id="IPR015424">
    <property type="entry name" value="PyrdxlP-dep_Trfase"/>
</dbReference>
<proteinExistence type="inferred from homology"/>
<keyword evidence="4" id="KW-0808">Transferase</keyword>
<dbReference type="GO" id="GO:0008483">
    <property type="term" value="F:transaminase activity"/>
    <property type="evidence" value="ECO:0007669"/>
    <property type="project" value="UniProtKB-KW"/>
</dbReference>
<dbReference type="CDD" id="cd00610">
    <property type="entry name" value="OAT_like"/>
    <property type="match status" value="1"/>
</dbReference>